<feature type="non-terminal residue" evidence="2">
    <location>
        <position position="1"/>
    </location>
</feature>
<dbReference type="InterPro" id="IPR052701">
    <property type="entry name" value="GAG_Ulvan_Degrading_Sulfatases"/>
</dbReference>
<reference evidence="2" key="1">
    <citation type="journal article" date="2014" name="Front. Microbiol.">
        <title>High frequency of phylogenetically diverse reductive dehalogenase-homologous genes in deep subseafloor sedimentary metagenomes.</title>
        <authorList>
            <person name="Kawai M."/>
            <person name="Futagami T."/>
            <person name="Toyoda A."/>
            <person name="Takaki Y."/>
            <person name="Nishi S."/>
            <person name="Hori S."/>
            <person name="Arai W."/>
            <person name="Tsubouchi T."/>
            <person name="Morono Y."/>
            <person name="Uchiyama I."/>
            <person name="Ito T."/>
            <person name="Fujiyama A."/>
            <person name="Inagaki F."/>
            <person name="Takami H."/>
        </authorList>
    </citation>
    <scope>NUCLEOTIDE SEQUENCE</scope>
    <source>
        <strain evidence="2">Expedition CK06-06</strain>
    </source>
</reference>
<evidence type="ECO:0000259" key="1">
    <source>
        <dbReference type="Pfam" id="PF00884"/>
    </source>
</evidence>
<dbReference type="AlphaFoldDB" id="X1H7J5"/>
<dbReference type="Gene3D" id="3.40.720.10">
    <property type="entry name" value="Alkaline Phosphatase, subunit A"/>
    <property type="match status" value="1"/>
</dbReference>
<dbReference type="Pfam" id="PF00884">
    <property type="entry name" value="Sulfatase"/>
    <property type="match status" value="1"/>
</dbReference>
<gene>
    <name evidence="2" type="ORF">S03H2_36067</name>
</gene>
<feature type="non-terminal residue" evidence="2">
    <location>
        <position position="280"/>
    </location>
</feature>
<dbReference type="InterPro" id="IPR017850">
    <property type="entry name" value="Alkaline_phosphatase_core_sf"/>
</dbReference>
<proteinExistence type="predicted"/>
<sequence>DILMDTQQVRNMGCYGYSKNTTPNIDKIAEEGAVYENHFVTGAWTVPSHASLFTGKYQSGHGVGAQFEFMSGDYPTMPEVLERAGYQTVAFTNNSWVNQDKTNVARGWKDFNLVKRPNGQNVQIGPEDDFILDTNEDSGSFYTVKLVQKWLERKWDKKRSFAMFINCIEPHLRVWAPQPFRDQFLARGITDKEAKKINQDPFAERMGFVDRPDGHMTREDWKILKMLYDGETACLDNRMGLLFDYLREKKILDRTLLIITSDHGDLVDRPGVMGHLLSLF</sequence>
<evidence type="ECO:0000313" key="2">
    <source>
        <dbReference type="EMBL" id="GAH53010.1"/>
    </source>
</evidence>
<accession>X1H7J5</accession>
<protein>
    <recommendedName>
        <fullName evidence="1">Sulfatase N-terminal domain-containing protein</fullName>
    </recommendedName>
</protein>
<dbReference type="EMBL" id="BARU01022110">
    <property type="protein sequence ID" value="GAH53010.1"/>
    <property type="molecule type" value="Genomic_DNA"/>
</dbReference>
<organism evidence="2">
    <name type="scientific">marine sediment metagenome</name>
    <dbReference type="NCBI Taxonomy" id="412755"/>
    <lineage>
        <taxon>unclassified sequences</taxon>
        <taxon>metagenomes</taxon>
        <taxon>ecological metagenomes</taxon>
    </lineage>
</organism>
<comment type="caution">
    <text evidence="2">The sequence shown here is derived from an EMBL/GenBank/DDBJ whole genome shotgun (WGS) entry which is preliminary data.</text>
</comment>
<dbReference type="SUPFAM" id="SSF53649">
    <property type="entry name" value="Alkaline phosphatase-like"/>
    <property type="match status" value="1"/>
</dbReference>
<name>X1H7J5_9ZZZZ</name>
<feature type="domain" description="Sulfatase N-terminal" evidence="1">
    <location>
        <begin position="2"/>
        <end position="269"/>
    </location>
</feature>
<dbReference type="PANTHER" id="PTHR43751:SF3">
    <property type="entry name" value="SULFATASE N-TERMINAL DOMAIN-CONTAINING PROTEIN"/>
    <property type="match status" value="1"/>
</dbReference>
<dbReference type="PANTHER" id="PTHR43751">
    <property type="entry name" value="SULFATASE"/>
    <property type="match status" value="1"/>
</dbReference>
<dbReference type="InterPro" id="IPR000917">
    <property type="entry name" value="Sulfatase_N"/>
</dbReference>